<protein>
    <submittedName>
        <fullName evidence="5">Putative sensory box-containing diguanylate cyclase</fullName>
    </submittedName>
</protein>
<dbReference type="PROSITE" id="PS50887">
    <property type="entry name" value="GGDEF"/>
    <property type="match status" value="1"/>
</dbReference>
<dbReference type="STRING" id="1280954.HPO_01180"/>
<dbReference type="AlphaFoldDB" id="A0A062VQN9"/>
<dbReference type="InterPro" id="IPR052155">
    <property type="entry name" value="Biofilm_reg_signaling"/>
</dbReference>
<dbReference type="SMART" id="SM00052">
    <property type="entry name" value="EAL"/>
    <property type="match status" value="1"/>
</dbReference>
<proteinExistence type="predicted"/>
<dbReference type="Pfam" id="PF00563">
    <property type="entry name" value="EAL"/>
    <property type="match status" value="1"/>
</dbReference>
<evidence type="ECO:0000256" key="2">
    <source>
        <dbReference type="SAM" id="Phobius"/>
    </source>
</evidence>
<name>A0A062VQN9_9PROT</name>
<feature type="transmembrane region" description="Helical" evidence="2">
    <location>
        <begin position="42"/>
        <end position="62"/>
    </location>
</feature>
<dbReference type="CDD" id="cd01949">
    <property type="entry name" value="GGDEF"/>
    <property type="match status" value="1"/>
</dbReference>
<keyword evidence="2" id="KW-0472">Membrane</keyword>
<dbReference type="Gene3D" id="3.20.20.450">
    <property type="entry name" value="EAL domain"/>
    <property type="match status" value="1"/>
</dbReference>
<keyword evidence="2" id="KW-0812">Transmembrane</keyword>
<feature type="transmembrane region" description="Helical" evidence="2">
    <location>
        <begin position="160"/>
        <end position="177"/>
    </location>
</feature>
<accession>A0A062VQN9</accession>
<dbReference type="NCBIfam" id="TIGR00254">
    <property type="entry name" value="GGDEF"/>
    <property type="match status" value="1"/>
</dbReference>
<evidence type="ECO:0000313" key="5">
    <source>
        <dbReference type="EMBL" id="KDA00599.1"/>
    </source>
</evidence>
<feature type="domain" description="GGDEF" evidence="4">
    <location>
        <begin position="379"/>
        <end position="512"/>
    </location>
</feature>
<dbReference type="InterPro" id="IPR029787">
    <property type="entry name" value="Nucleotide_cyclase"/>
</dbReference>
<dbReference type="SMART" id="SM00267">
    <property type="entry name" value="GGDEF"/>
    <property type="match status" value="1"/>
</dbReference>
<evidence type="ECO:0000259" key="4">
    <source>
        <dbReference type="PROSITE" id="PS50887"/>
    </source>
</evidence>
<organism evidence="5 6">
    <name type="scientific">Hyphomonas polymorpha PS728</name>
    <dbReference type="NCBI Taxonomy" id="1280954"/>
    <lineage>
        <taxon>Bacteria</taxon>
        <taxon>Pseudomonadati</taxon>
        <taxon>Pseudomonadota</taxon>
        <taxon>Alphaproteobacteria</taxon>
        <taxon>Hyphomonadales</taxon>
        <taxon>Hyphomonadaceae</taxon>
        <taxon>Hyphomonas</taxon>
    </lineage>
</organism>
<feature type="transmembrane region" description="Helical" evidence="2">
    <location>
        <begin position="183"/>
        <end position="201"/>
    </location>
</feature>
<dbReference type="InterPro" id="IPR035965">
    <property type="entry name" value="PAS-like_dom_sf"/>
</dbReference>
<evidence type="ECO:0000259" key="3">
    <source>
        <dbReference type="PROSITE" id="PS50883"/>
    </source>
</evidence>
<dbReference type="PANTHER" id="PTHR44757:SF2">
    <property type="entry name" value="BIOFILM ARCHITECTURE MAINTENANCE PROTEIN MBAA"/>
    <property type="match status" value="1"/>
</dbReference>
<feature type="domain" description="EAL" evidence="3">
    <location>
        <begin position="521"/>
        <end position="771"/>
    </location>
</feature>
<dbReference type="SUPFAM" id="SSF55785">
    <property type="entry name" value="PYP-like sensor domain (PAS domain)"/>
    <property type="match status" value="1"/>
</dbReference>
<dbReference type="Gene3D" id="3.30.70.270">
    <property type="match status" value="1"/>
</dbReference>
<feature type="region of interest" description="Disordered" evidence="1">
    <location>
        <begin position="771"/>
        <end position="794"/>
    </location>
</feature>
<feature type="transmembrane region" description="Helical" evidence="2">
    <location>
        <begin position="107"/>
        <end position="128"/>
    </location>
</feature>
<evidence type="ECO:0000313" key="6">
    <source>
        <dbReference type="Proteomes" id="UP000027100"/>
    </source>
</evidence>
<dbReference type="Gene3D" id="3.30.450.20">
    <property type="entry name" value="PAS domain"/>
    <property type="match status" value="1"/>
</dbReference>
<gene>
    <name evidence="5" type="ORF">HPO_01180</name>
</gene>
<dbReference type="PANTHER" id="PTHR44757">
    <property type="entry name" value="DIGUANYLATE CYCLASE DGCP"/>
    <property type="match status" value="1"/>
</dbReference>
<feature type="transmembrane region" description="Helical" evidence="2">
    <location>
        <begin position="68"/>
        <end position="86"/>
    </location>
</feature>
<dbReference type="PATRIC" id="fig|1280954.3.peg.242"/>
<dbReference type="Pfam" id="PF00990">
    <property type="entry name" value="GGDEF"/>
    <property type="match status" value="1"/>
</dbReference>
<evidence type="ECO:0000256" key="1">
    <source>
        <dbReference type="SAM" id="MobiDB-lite"/>
    </source>
</evidence>
<keyword evidence="6" id="KW-1185">Reference proteome</keyword>
<dbReference type="PROSITE" id="PS50883">
    <property type="entry name" value="EAL"/>
    <property type="match status" value="1"/>
</dbReference>
<dbReference type="EMBL" id="ARYM01000001">
    <property type="protein sequence ID" value="KDA00599.1"/>
    <property type="molecule type" value="Genomic_DNA"/>
</dbReference>
<dbReference type="CDD" id="cd01948">
    <property type="entry name" value="EAL"/>
    <property type="match status" value="1"/>
</dbReference>
<dbReference type="eggNOG" id="COG5001">
    <property type="taxonomic scope" value="Bacteria"/>
</dbReference>
<dbReference type="InterPro" id="IPR000160">
    <property type="entry name" value="GGDEF_dom"/>
</dbReference>
<dbReference type="InterPro" id="IPR001633">
    <property type="entry name" value="EAL_dom"/>
</dbReference>
<dbReference type="InterPro" id="IPR035919">
    <property type="entry name" value="EAL_sf"/>
</dbReference>
<sequence length="794" mass="87726">MLTAFDFQIHFDKLVKFLKPVPVPPKLQPGLETKQVNSINHLIMVMLLVGLLNTAIILVQLGPHGENPMAALWGLGLTLLNGITFLQHLRGMKYRHTDGFAARKLHAVAKSATVHGLFWGALPLMIALNASDTEFMACITITAGMMFGGTFLLSRVPQAAICFIVPIGIGLLSASLLRGGLTSHLIGVLSAVYIFVLIYSVRWAHRQFVQQYLSEAALSEQSQVISLLLRDFGETSSDWLWQTGSDFRLESVPCNGRDADNSKSFMSVGRNFFSLFQSGESRRKLQQAMQACEPFQDIVLQVRVSGCDNCWVSLTGKPIYEDDRFVGFRGVASNVTQAKQAEDRIERLAHYDDLTGLPNRAHLLDLLEGWASAPLEIASIRALICLDLDTFKVINDTLGHQAADQLLRQVTNRLTEHATVNDLVARIASDGFVMAIERPACENGLESFMDTLSAYLNEPYSIWGATIVSTASIGLRKFDDRNLDAQMALKHADLAMHASRSKGKGQWAMFSPEMANKAEARLRGESDLREAIARGELFLVYQPQLSTETQKVVGFEALVRWNHPKLGMIPPSEFVPIAEENGLIVSIGEWIIRSAAAQAARLPSSIRIAINISPLQMNATSLVSTIVHALAANRLDPSRIELEITESVLMADTGFALERLHQLRDMGLRISLDDFGTGYSSLSYLRMFPFHKIKIDQSFVRGIETDAESRAITQATLTLAKLLGLRCTAEGVETLYQADFLRQHGCDELQGYLVGRPQPMDAMRHLIDAASEDSETQAAPQENEYIAPRTAMAN</sequence>
<dbReference type="SUPFAM" id="SSF141868">
    <property type="entry name" value="EAL domain-like"/>
    <property type="match status" value="1"/>
</dbReference>
<keyword evidence="2" id="KW-1133">Transmembrane helix</keyword>
<dbReference type="SUPFAM" id="SSF55073">
    <property type="entry name" value="Nucleotide cyclase"/>
    <property type="match status" value="1"/>
</dbReference>
<comment type="caution">
    <text evidence="5">The sequence shown here is derived from an EMBL/GenBank/DDBJ whole genome shotgun (WGS) entry which is preliminary data.</text>
</comment>
<reference evidence="5 6" key="1">
    <citation type="journal article" date="2014" name="Antonie Van Leeuwenhoek">
        <title>Hyphomonas beringensis sp. nov. and Hyphomonas chukchiensis sp. nov., isolated from surface seawater of the Bering Sea and Chukchi Sea.</title>
        <authorList>
            <person name="Li C."/>
            <person name="Lai Q."/>
            <person name="Li G."/>
            <person name="Dong C."/>
            <person name="Wang J."/>
            <person name="Liao Y."/>
            <person name="Shao Z."/>
        </authorList>
    </citation>
    <scope>NUCLEOTIDE SEQUENCE [LARGE SCALE GENOMIC DNA]</scope>
    <source>
        <strain evidence="5 6">PS728</strain>
    </source>
</reference>
<dbReference type="InterPro" id="IPR043128">
    <property type="entry name" value="Rev_trsase/Diguanyl_cyclase"/>
</dbReference>
<dbReference type="Proteomes" id="UP000027100">
    <property type="component" value="Unassembled WGS sequence"/>
</dbReference>